<comment type="caution">
    <text evidence="1">The sequence shown here is derived from an EMBL/GenBank/DDBJ whole genome shotgun (WGS) entry which is preliminary data.</text>
</comment>
<evidence type="ECO:0000313" key="1">
    <source>
        <dbReference type="EMBL" id="KAB7498439.1"/>
    </source>
</evidence>
<dbReference type="AlphaFoldDB" id="A0A5N5SXM7"/>
<name>A0A5N5SXM7_9CRUS</name>
<evidence type="ECO:0000313" key="2">
    <source>
        <dbReference type="Proteomes" id="UP000326759"/>
    </source>
</evidence>
<sequence>MKTKNLTMNVNFSDNEVLITCRGNNSQYSALKYEEFVDSIKLNVLYKLKKDKPRVILSVQNVNKEDIEEEDDIYLRCQNEANPPPTFCRMDLQFVFFY</sequence>
<protein>
    <submittedName>
        <fullName evidence="1">Uncharacterized protein</fullName>
    </submittedName>
</protein>
<reference evidence="1 2" key="1">
    <citation type="journal article" date="2019" name="PLoS Biol.">
        <title>Sex chromosomes control vertical transmission of feminizing Wolbachia symbionts in an isopod.</title>
        <authorList>
            <person name="Becking T."/>
            <person name="Chebbi M.A."/>
            <person name="Giraud I."/>
            <person name="Moumen B."/>
            <person name="Laverre T."/>
            <person name="Caubet Y."/>
            <person name="Peccoud J."/>
            <person name="Gilbert C."/>
            <person name="Cordaux R."/>
        </authorList>
    </citation>
    <scope>NUCLEOTIDE SEQUENCE [LARGE SCALE GENOMIC DNA]</scope>
    <source>
        <strain evidence="1">ANa2</strain>
        <tissue evidence="1">Whole body excluding digestive tract and cuticle</tissue>
    </source>
</reference>
<dbReference type="EMBL" id="SEYY01019286">
    <property type="protein sequence ID" value="KAB7498439.1"/>
    <property type="molecule type" value="Genomic_DNA"/>
</dbReference>
<keyword evidence="2" id="KW-1185">Reference proteome</keyword>
<organism evidence="1 2">
    <name type="scientific">Armadillidium nasatum</name>
    <dbReference type="NCBI Taxonomy" id="96803"/>
    <lineage>
        <taxon>Eukaryota</taxon>
        <taxon>Metazoa</taxon>
        <taxon>Ecdysozoa</taxon>
        <taxon>Arthropoda</taxon>
        <taxon>Crustacea</taxon>
        <taxon>Multicrustacea</taxon>
        <taxon>Malacostraca</taxon>
        <taxon>Eumalacostraca</taxon>
        <taxon>Peracarida</taxon>
        <taxon>Isopoda</taxon>
        <taxon>Oniscidea</taxon>
        <taxon>Crinocheta</taxon>
        <taxon>Armadillidiidae</taxon>
        <taxon>Armadillidium</taxon>
    </lineage>
</organism>
<accession>A0A5N5SXM7</accession>
<dbReference type="Proteomes" id="UP000326759">
    <property type="component" value="Unassembled WGS sequence"/>
</dbReference>
<gene>
    <name evidence="1" type="ORF">Anas_10968</name>
</gene>
<proteinExistence type="predicted"/>